<dbReference type="InterPro" id="IPR006665">
    <property type="entry name" value="OmpA-like"/>
</dbReference>
<keyword evidence="1 6" id="KW-0732">Signal</keyword>
<feature type="region of interest" description="Disordered" evidence="7">
    <location>
        <begin position="29"/>
        <end position="61"/>
    </location>
</feature>
<feature type="compositionally biased region" description="Polar residues" evidence="7">
    <location>
        <begin position="49"/>
        <end position="59"/>
    </location>
</feature>
<dbReference type="RefSeq" id="WP_084540613.1">
    <property type="nucleotide sequence ID" value="NZ_FQXS01000013.1"/>
</dbReference>
<dbReference type="InterPro" id="IPR036737">
    <property type="entry name" value="OmpA-like_sf"/>
</dbReference>
<evidence type="ECO:0000256" key="1">
    <source>
        <dbReference type="ARBA" id="ARBA00022729"/>
    </source>
</evidence>
<dbReference type="Pfam" id="PF00691">
    <property type="entry name" value="OmpA"/>
    <property type="match status" value="1"/>
</dbReference>
<dbReference type="Proteomes" id="UP000184139">
    <property type="component" value="Unassembled WGS sequence"/>
</dbReference>
<keyword evidence="5 6" id="KW-0449">Lipoprotein</keyword>
<evidence type="ECO:0000256" key="4">
    <source>
        <dbReference type="ARBA" id="ARBA00023237"/>
    </source>
</evidence>
<dbReference type="OrthoDB" id="9809164at2"/>
<proteinExistence type="inferred from homology"/>
<comment type="similarity">
    <text evidence="6">Belongs to the Pal lipoprotein family.</text>
</comment>
<comment type="subcellular location">
    <subcellularLocation>
        <location evidence="6">Cell outer membrane</location>
        <topology evidence="6">Lipid-anchor</topology>
    </subcellularLocation>
</comment>
<evidence type="ECO:0000259" key="9">
    <source>
        <dbReference type="PROSITE" id="PS51123"/>
    </source>
</evidence>
<dbReference type="STRING" id="1121409.SAMN02745124_02310"/>
<keyword evidence="3 6" id="KW-0564">Palmitate</keyword>
<evidence type="ECO:0000313" key="11">
    <source>
        <dbReference type="Proteomes" id="UP000184139"/>
    </source>
</evidence>
<dbReference type="InterPro" id="IPR006664">
    <property type="entry name" value="OMP_bac"/>
</dbReference>
<name>A0A1M5WIJ6_9BACT</name>
<keyword evidence="11" id="KW-1185">Reference proteome</keyword>
<dbReference type="PRINTS" id="PR01021">
    <property type="entry name" value="OMPADOMAIN"/>
</dbReference>
<dbReference type="HAMAP" id="MF_02204">
    <property type="entry name" value="Pal"/>
    <property type="match status" value="1"/>
</dbReference>
<accession>A0A1M5WIJ6</accession>
<feature type="compositionally biased region" description="Basic and acidic residues" evidence="7">
    <location>
        <begin position="29"/>
        <end position="38"/>
    </location>
</feature>
<feature type="domain" description="OmpA-like" evidence="9">
    <location>
        <begin position="87"/>
        <end position="201"/>
    </location>
</feature>
<dbReference type="PROSITE" id="PS51123">
    <property type="entry name" value="OMPA_2"/>
    <property type="match status" value="1"/>
</dbReference>
<dbReference type="GO" id="GO:0009279">
    <property type="term" value="C:cell outer membrane"/>
    <property type="evidence" value="ECO:0007669"/>
    <property type="project" value="UniProtKB-SubCell"/>
</dbReference>
<dbReference type="SUPFAM" id="SSF103088">
    <property type="entry name" value="OmpA-like"/>
    <property type="match status" value="1"/>
</dbReference>
<evidence type="ECO:0000256" key="2">
    <source>
        <dbReference type="ARBA" id="ARBA00023136"/>
    </source>
</evidence>
<dbReference type="EMBL" id="FQXS01000013">
    <property type="protein sequence ID" value="SHH87301.1"/>
    <property type="molecule type" value="Genomic_DNA"/>
</dbReference>
<dbReference type="PROSITE" id="PS51257">
    <property type="entry name" value="PROKAR_LIPOPROTEIN"/>
    <property type="match status" value="1"/>
</dbReference>
<evidence type="ECO:0000256" key="3">
    <source>
        <dbReference type="ARBA" id="ARBA00023139"/>
    </source>
</evidence>
<dbReference type="InterPro" id="IPR039001">
    <property type="entry name" value="Pal"/>
</dbReference>
<reference evidence="10 11" key="1">
    <citation type="submission" date="2016-11" db="EMBL/GenBank/DDBJ databases">
        <authorList>
            <person name="Jaros S."/>
            <person name="Januszkiewicz K."/>
            <person name="Wedrychowicz H."/>
        </authorList>
    </citation>
    <scope>NUCLEOTIDE SEQUENCE [LARGE SCALE GENOMIC DNA]</scope>
    <source>
        <strain evidence="10 11">DSM 9705</strain>
    </source>
</reference>
<dbReference type="PANTHER" id="PTHR30329:SF21">
    <property type="entry name" value="LIPOPROTEIN YIAD-RELATED"/>
    <property type="match status" value="1"/>
</dbReference>
<gene>
    <name evidence="6" type="primary">pal</name>
    <name evidence="10" type="ORF">SAMN02745124_02310</name>
</gene>
<keyword evidence="4 6" id="KW-0998">Cell outer membrane</keyword>
<protein>
    <recommendedName>
        <fullName evidence="6">Peptidoglycan-associated lipoprotein</fullName>
        <shortName evidence="6">PAL</shortName>
    </recommendedName>
</protein>
<feature type="chain" id="PRO_5012002565" description="Peptidoglycan-associated lipoprotein" evidence="8">
    <location>
        <begin position="22"/>
        <end position="201"/>
    </location>
</feature>
<dbReference type="AlphaFoldDB" id="A0A1M5WIJ6"/>
<dbReference type="Gene3D" id="3.30.1330.60">
    <property type="entry name" value="OmpA-like domain"/>
    <property type="match status" value="1"/>
</dbReference>
<feature type="signal peptide" evidence="8">
    <location>
        <begin position="1"/>
        <end position="21"/>
    </location>
</feature>
<evidence type="ECO:0000256" key="7">
    <source>
        <dbReference type="SAM" id="MobiDB-lite"/>
    </source>
</evidence>
<evidence type="ECO:0000313" key="10">
    <source>
        <dbReference type="EMBL" id="SHH87301.1"/>
    </source>
</evidence>
<dbReference type="GO" id="GO:0051301">
    <property type="term" value="P:cell division"/>
    <property type="evidence" value="ECO:0007669"/>
    <property type="project" value="InterPro"/>
</dbReference>
<evidence type="ECO:0000256" key="5">
    <source>
        <dbReference type="ARBA" id="ARBA00023288"/>
    </source>
</evidence>
<keyword evidence="2 6" id="KW-0472">Membrane</keyword>
<dbReference type="InterPro" id="IPR050330">
    <property type="entry name" value="Bact_OuterMem_StrucFunc"/>
</dbReference>
<dbReference type="CDD" id="cd07185">
    <property type="entry name" value="OmpA_C-like"/>
    <property type="match status" value="1"/>
</dbReference>
<evidence type="ECO:0000256" key="8">
    <source>
        <dbReference type="SAM" id="SignalP"/>
    </source>
</evidence>
<organism evidence="10 11">
    <name type="scientific">Desulfofustis glycolicus DSM 9705</name>
    <dbReference type="NCBI Taxonomy" id="1121409"/>
    <lineage>
        <taxon>Bacteria</taxon>
        <taxon>Pseudomonadati</taxon>
        <taxon>Thermodesulfobacteriota</taxon>
        <taxon>Desulfobulbia</taxon>
        <taxon>Desulfobulbales</taxon>
        <taxon>Desulfocapsaceae</taxon>
        <taxon>Desulfofustis</taxon>
    </lineage>
</organism>
<evidence type="ECO:0000256" key="6">
    <source>
        <dbReference type="HAMAP-Rule" id="MF_02204"/>
    </source>
</evidence>
<sequence>MNVKRMLQTALAVGLCLFALTGCGKKDVDSSHVSESMKPEGNLLGSAEPGSSQDTTGSVTAGDLEPLAQTGVNPLLPDTTSDEYRSVYGRSTAPLYPVFFEFDSSAIGADQIDKLTSSGAHLLVNDQLRLVVEGNCDVRGTTDYNLALGELRALSVKRYLVNLGVAEARIKTISYGSQRPLFPGNDEQSWAMNRRADLVLP</sequence>
<dbReference type="PANTHER" id="PTHR30329">
    <property type="entry name" value="STATOR ELEMENT OF FLAGELLAR MOTOR COMPLEX"/>
    <property type="match status" value="1"/>
</dbReference>